<evidence type="ECO:0000256" key="10">
    <source>
        <dbReference type="ARBA" id="ARBA00030448"/>
    </source>
</evidence>
<keyword evidence="6 13" id="KW-0479">Metal-binding</keyword>
<dbReference type="GO" id="GO:0009543">
    <property type="term" value="C:chloroplast thylakoid lumen"/>
    <property type="evidence" value="ECO:0007669"/>
    <property type="project" value="UniProtKB-SubCell"/>
</dbReference>
<dbReference type="PROSITE" id="PS51007">
    <property type="entry name" value="CYTC"/>
    <property type="match status" value="1"/>
</dbReference>
<dbReference type="PANTHER" id="PTHR34688">
    <property type="entry name" value="CYTOCHROME C6, CHLOROPLASTIC"/>
    <property type="match status" value="1"/>
</dbReference>
<name>A0A1Z1MP48_9FLOR</name>
<dbReference type="GO" id="GO:0005506">
    <property type="term" value="F:iron ion binding"/>
    <property type="evidence" value="ECO:0007669"/>
    <property type="project" value="InterPro"/>
</dbReference>
<evidence type="ECO:0000256" key="12">
    <source>
        <dbReference type="ARBA" id="ARBA00033211"/>
    </source>
</evidence>
<keyword evidence="7" id="KW-0249">Electron transport</keyword>
<evidence type="ECO:0000256" key="1">
    <source>
        <dbReference type="ARBA" id="ARBA00002347"/>
    </source>
</evidence>
<dbReference type="SUPFAM" id="SSF46626">
    <property type="entry name" value="Cytochrome c"/>
    <property type="match status" value="1"/>
</dbReference>
<gene>
    <name evidence="16" type="primary">petJ</name>
</gene>
<dbReference type="InterPro" id="IPR036909">
    <property type="entry name" value="Cyt_c-like_dom_sf"/>
</dbReference>
<dbReference type="PANTHER" id="PTHR34688:SF2">
    <property type="entry name" value="CYTOCHROME C6, CHLOROPLASTIC"/>
    <property type="match status" value="1"/>
</dbReference>
<evidence type="ECO:0000256" key="14">
    <source>
        <dbReference type="SAM" id="SignalP"/>
    </source>
</evidence>
<keyword evidence="8 13" id="KW-0408">Iron</keyword>
<keyword evidence="9" id="KW-0793">Thylakoid</keyword>
<evidence type="ECO:0000313" key="16">
    <source>
        <dbReference type="EMBL" id="ARW67555.1"/>
    </source>
</evidence>
<dbReference type="Pfam" id="PF13442">
    <property type="entry name" value="Cytochrome_CBB3"/>
    <property type="match status" value="1"/>
</dbReference>
<dbReference type="AlphaFoldDB" id="A0A1Z1MP48"/>
<evidence type="ECO:0000256" key="3">
    <source>
        <dbReference type="ARBA" id="ARBA00009650"/>
    </source>
</evidence>
<dbReference type="PRINTS" id="PR00605">
    <property type="entry name" value="CYTCHROMECIC"/>
</dbReference>
<dbReference type="EMBL" id="MF101448">
    <property type="protein sequence ID" value="ARW67555.1"/>
    <property type="molecule type" value="Genomic_DNA"/>
</dbReference>
<dbReference type="RefSeq" id="YP_009398369.1">
    <property type="nucleotide sequence ID" value="NC_035292.1"/>
</dbReference>
<keyword evidence="16" id="KW-0934">Plastid</keyword>
<feature type="chain" id="PRO_5012961201" description="Cytochrome c-553" evidence="14">
    <location>
        <begin position="25"/>
        <end position="112"/>
    </location>
</feature>
<dbReference type="InterPro" id="IPR008168">
    <property type="entry name" value="Cyt_C_IC"/>
</dbReference>
<evidence type="ECO:0000256" key="7">
    <source>
        <dbReference type="ARBA" id="ARBA00022982"/>
    </source>
</evidence>
<comment type="function">
    <text evidence="1">Functions as an electron carrier between membrane-bound cytochrome b6-f and photosystem I in oxygenic photosynthesis.</text>
</comment>
<evidence type="ECO:0000256" key="11">
    <source>
        <dbReference type="ARBA" id="ARBA00031247"/>
    </source>
</evidence>
<dbReference type="InterPro" id="IPR009056">
    <property type="entry name" value="Cyt_c-like_dom"/>
</dbReference>
<evidence type="ECO:0000256" key="4">
    <source>
        <dbReference type="ARBA" id="ARBA00022448"/>
    </source>
</evidence>
<evidence type="ECO:0000259" key="15">
    <source>
        <dbReference type="PROSITE" id="PS51007"/>
    </source>
</evidence>
<evidence type="ECO:0000256" key="6">
    <source>
        <dbReference type="ARBA" id="ARBA00022723"/>
    </source>
</evidence>
<keyword evidence="4" id="KW-0813">Transport</keyword>
<reference evidence="16" key="1">
    <citation type="journal article" date="2017" name="J. Phycol.">
        <title>Analysis of chloroplast genomes and a supermatrix inform reclassification of the Rhodomelaceae (Rhodophyta).</title>
        <authorList>
            <person name="Diaz-Tapia P."/>
            <person name="Maggs C.A."/>
            <person name="West J.A."/>
            <person name="Verbruggen H."/>
        </authorList>
    </citation>
    <scope>NUCLEOTIDE SEQUENCE</scope>
    <source>
        <strain evidence="16">PD1509</strain>
    </source>
</reference>
<keyword evidence="14" id="KW-0732">Signal</keyword>
<geneLocation type="chloroplast" evidence="16"/>
<evidence type="ECO:0000256" key="8">
    <source>
        <dbReference type="ARBA" id="ARBA00023004"/>
    </source>
</evidence>
<dbReference type="GO" id="GO:0009055">
    <property type="term" value="F:electron transfer activity"/>
    <property type="evidence" value="ECO:0007669"/>
    <property type="project" value="InterPro"/>
</dbReference>
<dbReference type="GeneID" id="33360892"/>
<evidence type="ECO:0000256" key="13">
    <source>
        <dbReference type="PROSITE-ProRule" id="PRU00433"/>
    </source>
</evidence>
<comment type="similarity">
    <text evidence="3">Belongs to the cytochrome c family. PetJ subfamily.</text>
</comment>
<keyword evidence="5 13" id="KW-0349">Heme</keyword>
<protein>
    <recommendedName>
        <fullName evidence="12">Cytochrome c-553</fullName>
    </recommendedName>
    <alternativeName>
        <fullName evidence="11">Cytochrome c553</fullName>
    </alternativeName>
    <alternativeName>
        <fullName evidence="10">Soluble cytochrome f</fullName>
    </alternativeName>
</protein>
<comment type="subcellular location">
    <subcellularLocation>
        <location evidence="2">Plastid</location>
        <location evidence="2">Chloroplast thylakoid lumen</location>
    </subcellularLocation>
</comment>
<dbReference type="GO" id="GO:0020037">
    <property type="term" value="F:heme binding"/>
    <property type="evidence" value="ECO:0007669"/>
    <property type="project" value="InterPro"/>
</dbReference>
<feature type="signal peptide" evidence="14">
    <location>
        <begin position="1"/>
        <end position="24"/>
    </location>
</feature>
<feature type="domain" description="Cytochrome c" evidence="15">
    <location>
        <begin position="27"/>
        <end position="107"/>
    </location>
</feature>
<dbReference type="InterPro" id="IPR023655">
    <property type="entry name" value="Cyt_C6"/>
</dbReference>
<sequence>MQLLFNLFIVFFSTFLFSTQNISAQSLDFNAGKEIFSQNCTACHEGGQNVVVSEKNLSKNALEDNDMYSIDAIINQVTNGKGIMPAFGARLSDDDIQNVAQYVLNQAETSSW</sequence>
<evidence type="ECO:0000256" key="5">
    <source>
        <dbReference type="ARBA" id="ARBA00022617"/>
    </source>
</evidence>
<dbReference type="Gene3D" id="1.10.760.10">
    <property type="entry name" value="Cytochrome c-like domain"/>
    <property type="match status" value="1"/>
</dbReference>
<accession>A0A1Z1MP48</accession>
<evidence type="ECO:0000256" key="9">
    <source>
        <dbReference type="ARBA" id="ARBA00023078"/>
    </source>
</evidence>
<keyword evidence="16" id="KW-0150">Chloroplast</keyword>
<evidence type="ECO:0000256" key="2">
    <source>
        <dbReference type="ARBA" id="ARBA00004456"/>
    </source>
</evidence>
<organism evidence="16">
    <name type="scientific">Lophocladia kuetzingii</name>
    <dbReference type="NCBI Taxonomy" id="675577"/>
    <lineage>
        <taxon>Eukaryota</taxon>
        <taxon>Rhodophyta</taxon>
        <taxon>Florideophyceae</taxon>
        <taxon>Rhodymeniophycidae</taxon>
        <taxon>Ceramiales</taxon>
        <taxon>Rhodomelaceae</taxon>
        <taxon>Lophothalieae</taxon>
        <taxon>Lophocladia</taxon>
    </lineage>
</organism>
<proteinExistence type="inferred from homology"/>